<dbReference type="OrthoDB" id="6349518at2759"/>
<keyword evidence="1" id="KW-0472">Membrane</keyword>
<keyword evidence="1" id="KW-0812">Transmembrane</keyword>
<feature type="transmembrane region" description="Helical" evidence="1">
    <location>
        <begin position="283"/>
        <end position="304"/>
    </location>
</feature>
<name>A0A8J2P8L2_9HEXA</name>
<comment type="caution">
    <text evidence="2">The sequence shown here is derived from an EMBL/GenBank/DDBJ whole genome shotgun (WGS) entry which is preliminary data.</text>
</comment>
<protein>
    <submittedName>
        <fullName evidence="2">Uncharacterized protein</fullName>
    </submittedName>
</protein>
<dbReference type="GO" id="GO:0017080">
    <property type="term" value="F:sodium channel regulator activity"/>
    <property type="evidence" value="ECO:0007669"/>
    <property type="project" value="TreeGrafter"/>
</dbReference>
<dbReference type="Proteomes" id="UP000708208">
    <property type="component" value="Unassembled WGS sequence"/>
</dbReference>
<evidence type="ECO:0000256" key="1">
    <source>
        <dbReference type="SAM" id="Phobius"/>
    </source>
</evidence>
<dbReference type="PANTHER" id="PTHR12335">
    <property type="entry name" value="TIPE PROTEIN TEMPERATURE-INDUCED PARALYTIC E"/>
    <property type="match status" value="1"/>
</dbReference>
<sequence>CVTGGCYDLTGLYNCSISPVSPGVTEASYGARCRDMTTVLGCNLTSVDPEIQCKTKKSCLNLNGLYLCRKGRCARVRPPFKCEKKCNGIKMRGKSIIVRENDVVFTANCKRAVDIETNEEIWPKDLLASGTNNKSNGVPPVFVLFCTSIPDRQKNLTEIRLIDCFNGTLMEPGTLGDTTDIIQLVKSHTENTRLLDPTKKFAMPESDLLLSHNVPLYINYDGCVNTLILKECEKFLTEYGVDGSDLRTNARFPCFYRPDLVDSIDDSNFVILRYNIQKTVMELLIATVIPITLAIVSCFVLIFCSRVIHLHEDSHFFFKMCNKVYNPKMQDTI</sequence>
<proteinExistence type="predicted"/>
<keyword evidence="3" id="KW-1185">Reference proteome</keyword>
<dbReference type="PANTHER" id="PTHR12335:SF3">
    <property type="entry name" value="IP11896P"/>
    <property type="match status" value="1"/>
</dbReference>
<accession>A0A8J2P8L2</accession>
<gene>
    <name evidence="2" type="ORF">AFUS01_LOCUS16742</name>
</gene>
<organism evidence="2 3">
    <name type="scientific">Allacma fusca</name>
    <dbReference type="NCBI Taxonomy" id="39272"/>
    <lineage>
        <taxon>Eukaryota</taxon>
        <taxon>Metazoa</taxon>
        <taxon>Ecdysozoa</taxon>
        <taxon>Arthropoda</taxon>
        <taxon>Hexapoda</taxon>
        <taxon>Collembola</taxon>
        <taxon>Symphypleona</taxon>
        <taxon>Sminthuridae</taxon>
        <taxon>Allacma</taxon>
    </lineage>
</organism>
<dbReference type="GO" id="GO:0005886">
    <property type="term" value="C:plasma membrane"/>
    <property type="evidence" value="ECO:0007669"/>
    <property type="project" value="TreeGrafter"/>
</dbReference>
<evidence type="ECO:0000313" key="2">
    <source>
        <dbReference type="EMBL" id="CAG7727926.1"/>
    </source>
</evidence>
<feature type="non-terminal residue" evidence="2">
    <location>
        <position position="1"/>
    </location>
</feature>
<keyword evidence="1" id="KW-1133">Transmembrane helix</keyword>
<dbReference type="AlphaFoldDB" id="A0A8J2P8L2"/>
<evidence type="ECO:0000313" key="3">
    <source>
        <dbReference type="Proteomes" id="UP000708208"/>
    </source>
</evidence>
<dbReference type="EMBL" id="CAJVCH010155477">
    <property type="protein sequence ID" value="CAG7727926.1"/>
    <property type="molecule type" value="Genomic_DNA"/>
</dbReference>
<dbReference type="InterPro" id="IPR031578">
    <property type="entry name" value="TipE"/>
</dbReference>
<dbReference type="GO" id="GO:0002028">
    <property type="term" value="P:regulation of sodium ion transport"/>
    <property type="evidence" value="ECO:0007669"/>
    <property type="project" value="TreeGrafter"/>
</dbReference>
<reference evidence="2" key="1">
    <citation type="submission" date="2021-06" db="EMBL/GenBank/DDBJ databases">
        <authorList>
            <person name="Hodson N. C."/>
            <person name="Mongue J. A."/>
            <person name="Jaron S. K."/>
        </authorList>
    </citation>
    <scope>NUCLEOTIDE SEQUENCE</scope>
</reference>